<evidence type="ECO:0000313" key="8">
    <source>
        <dbReference type="Proteomes" id="UP000604825"/>
    </source>
</evidence>
<proteinExistence type="inferred from homology"/>
<dbReference type="Pfam" id="PF00201">
    <property type="entry name" value="UDPGT"/>
    <property type="match status" value="1"/>
</dbReference>
<dbReference type="Gene3D" id="3.40.50.2000">
    <property type="entry name" value="Glycogen Phosphorylase B"/>
    <property type="match status" value="2"/>
</dbReference>
<dbReference type="FunFam" id="3.40.50.2000:FF:000088">
    <property type="entry name" value="Glycosyltransferase"/>
    <property type="match status" value="1"/>
</dbReference>
<dbReference type="PANTHER" id="PTHR48049">
    <property type="entry name" value="GLYCOSYLTRANSFERASE"/>
    <property type="match status" value="1"/>
</dbReference>
<name>A0A811NQ16_9POAL</name>
<evidence type="ECO:0000256" key="4">
    <source>
        <dbReference type="RuleBase" id="RU003718"/>
    </source>
</evidence>
<comment type="caution">
    <text evidence="7">The sequence shown here is derived from an EMBL/GenBank/DDBJ whole genome shotgun (WGS) entry which is preliminary data.</text>
</comment>
<dbReference type="EMBL" id="CAJGYO010000004">
    <property type="protein sequence ID" value="CAD6226069.1"/>
    <property type="molecule type" value="Genomic_DNA"/>
</dbReference>
<dbReference type="Proteomes" id="UP000604825">
    <property type="component" value="Unassembled WGS sequence"/>
</dbReference>
<evidence type="ECO:0000256" key="5">
    <source>
        <dbReference type="RuleBase" id="RU362057"/>
    </source>
</evidence>
<reference evidence="7" key="1">
    <citation type="submission" date="2020-10" db="EMBL/GenBank/DDBJ databases">
        <authorList>
            <person name="Han B."/>
            <person name="Lu T."/>
            <person name="Zhao Q."/>
            <person name="Huang X."/>
            <person name="Zhao Y."/>
        </authorList>
    </citation>
    <scope>NUCLEOTIDE SEQUENCE</scope>
</reference>
<dbReference type="PROSITE" id="PS00375">
    <property type="entry name" value="UDPGT"/>
    <property type="match status" value="1"/>
</dbReference>
<feature type="region of interest" description="Disordered" evidence="6">
    <location>
        <begin position="332"/>
        <end position="358"/>
    </location>
</feature>
<evidence type="ECO:0000313" key="7">
    <source>
        <dbReference type="EMBL" id="CAD6226069.1"/>
    </source>
</evidence>
<organism evidence="7 8">
    <name type="scientific">Miscanthus lutarioriparius</name>
    <dbReference type="NCBI Taxonomy" id="422564"/>
    <lineage>
        <taxon>Eukaryota</taxon>
        <taxon>Viridiplantae</taxon>
        <taxon>Streptophyta</taxon>
        <taxon>Embryophyta</taxon>
        <taxon>Tracheophyta</taxon>
        <taxon>Spermatophyta</taxon>
        <taxon>Magnoliopsida</taxon>
        <taxon>Liliopsida</taxon>
        <taxon>Poales</taxon>
        <taxon>Poaceae</taxon>
        <taxon>PACMAD clade</taxon>
        <taxon>Panicoideae</taxon>
        <taxon>Andropogonodae</taxon>
        <taxon>Andropogoneae</taxon>
        <taxon>Saccharinae</taxon>
        <taxon>Miscanthus</taxon>
    </lineage>
</organism>
<comment type="similarity">
    <text evidence="1 4">Belongs to the UDP-glycosyltransferase family.</text>
</comment>
<protein>
    <recommendedName>
        <fullName evidence="5">Glycosyltransferase</fullName>
        <ecNumber evidence="5">2.4.1.-</ecNumber>
    </recommendedName>
</protein>
<dbReference type="InterPro" id="IPR035595">
    <property type="entry name" value="UDP_glycos_trans_CS"/>
</dbReference>
<dbReference type="SUPFAM" id="SSF53756">
    <property type="entry name" value="UDP-Glycosyltransferase/glycogen phosphorylase"/>
    <property type="match status" value="1"/>
</dbReference>
<feature type="compositionally biased region" description="Basic and acidic residues" evidence="6">
    <location>
        <begin position="334"/>
        <end position="345"/>
    </location>
</feature>
<dbReference type="InterPro" id="IPR002213">
    <property type="entry name" value="UDP_glucos_trans"/>
</dbReference>
<dbReference type="PANTHER" id="PTHR48049:SF141">
    <property type="entry name" value="OS07G0201500 PROTEIN"/>
    <property type="match status" value="1"/>
</dbReference>
<evidence type="ECO:0000256" key="3">
    <source>
        <dbReference type="ARBA" id="ARBA00022679"/>
    </source>
</evidence>
<keyword evidence="2 4" id="KW-0328">Glycosyltransferase</keyword>
<dbReference type="AlphaFoldDB" id="A0A811NQ16"/>
<sequence length="570" mass="61817">MAQTAEIRCAMPVDDILEVERKGEINHDNILCIVDSINIASWQSQQWPEAGEQQHHQQEQEATAGAGPLHLVVFPWLAFGHLIPFLELSKRLAARGHAVTFVSTSRNVSRLPPPPVPAALSGRVRTVALPLPAVDGLPEGAESTADVPPDKVGLLKTAFDGLAAPFADFLAAACAAGGSRRDGEDAMAAFSRSPDWIVVDFAHYWICPIAEQHEVACAMFQITTATMAAYFGPRQENADHPRVTVEDFMPMPRWFPSPAPAASLAFRRHEAAWIAAGTQLNASGVADSERFWRTEQRCRLLFIRSCPEVEPSRVFPLLAELYRKPVLPTGLLLPDDRRDGDDGDHGNGSTHEAAARSSGALQWLDEQPSGSVLYVALGSEAPLTPASVHELALGLELSGARFLWALRLPSGGASTTMLPPSPLLPDGFEAHTRGRGAVCTGWVPQMRVLAHAAVGAFLTHCGWGSVVESLQFGHPLVMLPFIVDQGLIARIMAERGVGVEVARRDDDGSFGRDDVAEAVRRVMVVEGEEGKMLALNARKLLEEVVGDDAGRQGRYVYELVNCLQRHCFTE</sequence>
<dbReference type="EC" id="2.4.1.-" evidence="5"/>
<evidence type="ECO:0000256" key="2">
    <source>
        <dbReference type="ARBA" id="ARBA00022676"/>
    </source>
</evidence>
<accession>A0A811NQ16</accession>
<dbReference type="FunFam" id="3.40.50.2000:FF:000037">
    <property type="entry name" value="Glycosyltransferase"/>
    <property type="match status" value="1"/>
</dbReference>
<dbReference type="GO" id="GO:0035251">
    <property type="term" value="F:UDP-glucosyltransferase activity"/>
    <property type="evidence" value="ECO:0007669"/>
    <property type="project" value="InterPro"/>
</dbReference>
<dbReference type="CDD" id="cd03784">
    <property type="entry name" value="GT1_Gtf-like"/>
    <property type="match status" value="1"/>
</dbReference>
<dbReference type="OrthoDB" id="5835829at2759"/>
<evidence type="ECO:0000256" key="6">
    <source>
        <dbReference type="SAM" id="MobiDB-lite"/>
    </source>
</evidence>
<keyword evidence="8" id="KW-1185">Reference proteome</keyword>
<keyword evidence="3 4" id="KW-0808">Transferase</keyword>
<evidence type="ECO:0000256" key="1">
    <source>
        <dbReference type="ARBA" id="ARBA00009995"/>
    </source>
</evidence>
<dbReference type="InterPro" id="IPR050481">
    <property type="entry name" value="UDP-glycosyltransf_plant"/>
</dbReference>
<gene>
    <name evidence="7" type="ORF">NCGR_LOCUS17941</name>
</gene>